<protein>
    <submittedName>
        <fullName evidence="2">Alpha/beta fold hydrolase</fullName>
    </submittedName>
</protein>
<dbReference type="Pfam" id="PF12697">
    <property type="entry name" value="Abhydrolase_6"/>
    <property type="match status" value="1"/>
</dbReference>
<dbReference type="Proteomes" id="UP001236014">
    <property type="component" value="Chromosome"/>
</dbReference>
<dbReference type="InterPro" id="IPR029058">
    <property type="entry name" value="AB_hydrolase_fold"/>
</dbReference>
<accession>A0A9Y2IB12</accession>
<sequence>MFGDSASWHRLGPALADRGYTVLAPDLRGHGASPRGRYSPTDWALDLVDTVGATKIDLAVGHSLGGLALAIAAHALRPSSAVYLDPAWRMTAEQDVRSRAEWTAWLEWTEPAQLRERLGGRWPEADLALRWESLWRMDPAATPRDGHRCRLRPFTRVGAVAVAGPRSGGE</sequence>
<dbReference type="AlphaFoldDB" id="A0A9Y2IB12"/>
<keyword evidence="2" id="KW-0378">Hydrolase</keyword>
<reference evidence="2 3" key="1">
    <citation type="submission" date="2023-06" db="EMBL/GenBank/DDBJ databases">
        <authorList>
            <person name="Oyuntsetseg B."/>
            <person name="Kim S.B."/>
        </authorList>
    </citation>
    <scope>NUCLEOTIDE SEQUENCE [LARGE SCALE GENOMIC DNA]</scope>
    <source>
        <strain evidence="2 3">2-15</strain>
    </source>
</reference>
<evidence type="ECO:0000313" key="2">
    <source>
        <dbReference type="EMBL" id="WIX76604.1"/>
    </source>
</evidence>
<name>A0A9Y2IB12_9PSEU</name>
<dbReference type="GO" id="GO:0047372">
    <property type="term" value="F:monoacylglycerol lipase activity"/>
    <property type="evidence" value="ECO:0007669"/>
    <property type="project" value="TreeGrafter"/>
</dbReference>
<evidence type="ECO:0000259" key="1">
    <source>
        <dbReference type="Pfam" id="PF12697"/>
    </source>
</evidence>
<gene>
    <name evidence="2" type="ORF">QRX50_34805</name>
</gene>
<feature type="domain" description="AB hydrolase-1" evidence="1">
    <location>
        <begin position="3"/>
        <end position="135"/>
    </location>
</feature>
<dbReference type="GO" id="GO:0046464">
    <property type="term" value="P:acylglycerol catabolic process"/>
    <property type="evidence" value="ECO:0007669"/>
    <property type="project" value="TreeGrafter"/>
</dbReference>
<keyword evidence="3" id="KW-1185">Reference proteome</keyword>
<dbReference type="PANTHER" id="PTHR43798:SF33">
    <property type="entry name" value="HYDROLASE, PUTATIVE (AFU_ORTHOLOGUE AFUA_2G14860)-RELATED"/>
    <property type="match status" value="1"/>
</dbReference>
<evidence type="ECO:0000313" key="3">
    <source>
        <dbReference type="Proteomes" id="UP001236014"/>
    </source>
</evidence>
<dbReference type="InterPro" id="IPR050266">
    <property type="entry name" value="AB_hydrolase_sf"/>
</dbReference>
<dbReference type="InterPro" id="IPR000073">
    <property type="entry name" value="AB_hydrolase_1"/>
</dbReference>
<dbReference type="RefSeq" id="WP_285967352.1">
    <property type="nucleotide sequence ID" value="NZ_CP127294.1"/>
</dbReference>
<dbReference type="PANTHER" id="PTHR43798">
    <property type="entry name" value="MONOACYLGLYCEROL LIPASE"/>
    <property type="match status" value="1"/>
</dbReference>
<dbReference type="SUPFAM" id="SSF53474">
    <property type="entry name" value="alpha/beta-Hydrolases"/>
    <property type="match status" value="1"/>
</dbReference>
<proteinExistence type="predicted"/>
<dbReference type="Gene3D" id="3.40.50.1820">
    <property type="entry name" value="alpha/beta hydrolase"/>
    <property type="match status" value="1"/>
</dbReference>
<dbReference type="GO" id="GO:0016020">
    <property type="term" value="C:membrane"/>
    <property type="evidence" value="ECO:0007669"/>
    <property type="project" value="TreeGrafter"/>
</dbReference>
<dbReference type="EMBL" id="CP127294">
    <property type="protein sequence ID" value="WIX76604.1"/>
    <property type="molecule type" value="Genomic_DNA"/>
</dbReference>
<dbReference type="KEGG" id="acab:QRX50_34805"/>
<organism evidence="2 3">
    <name type="scientific">Amycolatopsis carbonis</name>
    <dbReference type="NCBI Taxonomy" id="715471"/>
    <lineage>
        <taxon>Bacteria</taxon>
        <taxon>Bacillati</taxon>
        <taxon>Actinomycetota</taxon>
        <taxon>Actinomycetes</taxon>
        <taxon>Pseudonocardiales</taxon>
        <taxon>Pseudonocardiaceae</taxon>
        <taxon>Amycolatopsis</taxon>
    </lineage>
</organism>